<comment type="caution">
    <text evidence="2">The sequence shown here is derived from an EMBL/GenBank/DDBJ whole genome shotgun (WGS) entry which is preliminary data.</text>
</comment>
<gene>
    <name evidence="2" type="ORF">SK128_009534</name>
</gene>
<proteinExistence type="predicted"/>
<dbReference type="Proteomes" id="UP001381693">
    <property type="component" value="Unassembled WGS sequence"/>
</dbReference>
<keyword evidence="1" id="KW-0472">Membrane</keyword>
<keyword evidence="1" id="KW-0812">Transmembrane</keyword>
<dbReference type="AlphaFoldDB" id="A0AAN8WZC3"/>
<reference evidence="2 3" key="1">
    <citation type="submission" date="2023-11" db="EMBL/GenBank/DDBJ databases">
        <title>Halocaridina rubra genome assembly.</title>
        <authorList>
            <person name="Smith C."/>
        </authorList>
    </citation>
    <scope>NUCLEOTIDE SEQUENCE [LARGE SCALE GENOMIC DNA]</scope>
    <source>
        <strain evidence="2">EP-1</strain>
        <tissue evidence="2">Whole</tissue>
    </source>
</reference>
<name>A0AAN8WZC3_HALRR</name>
<evidence type="ECO:0000313" key="2">
    <source>
        <dbReference type="EMBL" id="KAK7075136.1"/>
    </source>
</evidence>
<feature type="transmembrane region" description="Helical" evidence="1">
    <location>
        <begin position="25"/>
        <end position="49"/>
    </location>
</feature>
<accession>A0AAN8WZC3</accession>
<evidence type="ECO:0000256" key="1">
    <source>
        <dbReference type="SAM" id="Phobius"/>
    </source>
</evidence>
<evidence type="ECO:0000313" key="3">
    <source>
        <dbReference type="Proteomes" id="UP001381693"/>
    </source>
</evidence>
<dbReference type="EMBL" id="JAXCGZ010011359">
    <property type="protein sequence ID" value="KAK7075136.1"/>
    <property type="molecule type" value="Genomic_DNA"/>
</dbReference>
<sequence length="218" mass="22432">MAATTTITLGVGGWAALVAGAHGLAALAGGAAILSVVSLGLAGAALGIAKKGYYGKGHDEGGGYGGGYGGENHHKHGHTYYGDVYGKGYGGGGGYGYKRHGYAYGNYRRKKRSADEESAAVTNLLQVIRNEDVTGCGLKLVCELAGMREEELYEEEIAILNLVGPVVPPGHGLLPPGGAGDYKIARLFGQQHGDCSLAFPLCPFNGTELMGALMSFLP</sequence>
<keyword evidence="1" id="KW-1133">Transmembrane helix</keyword>
<organism evidence="2 3">
    <name type="scientific">Halocaridina rubra</name>
    <name type="common">Hawaiian red shrimp</name>
    <dbReference type="NCBI Taxonomy" id="373956"/>
    <lineage>
        <taxon>Eukaryota</taxon>
        <taxon>Metazoa</taxon>
        <taxon>Ecdysozoa</taxon>
        <taxon>Arthropoda</taxon>
        <taxon>Crustacea</taxon>
        <taxon>Multicrustacea</taxon>
        <taxon>Malacostraca</taxon>
        <taxon>Eumalacostraca</taxon>
        <taxon>Eucarida</taxon>
        <taxon>Decapoda</taxon>
        <taxon>Pleocyemata</taxon>
        <taxon>Caridea</taxon>
        <taxon>Atyoidea</taxon>
        <taxon>Atyidae</taxon>
        <taxon>Halocaridina</taxon>
    </lineage>
</organism>
<protein>
    <submittedName>
        <fullName evidence="2">Uncharacterized protein</fullName>
    </submittedName>
</protein>
<keyword evidence="3" id="KW-1185">Reference proteome</keyword>